<evidence type="ECO:0000313" key="4">
    <source>
        <dbReference type="Proteomes" id="UP001174997"/>
    </source>
</evidence>
<evidence type="ECO:0000313" key="3">
    <source>
        <dbReference type="EMBL" id="KAK0674590.1"/>
    </source>
</evidence>
<organism evidence="3 4">
    <name type="scientific">Cercophora samala</name>
    <dbReference type="NCBI Taxonomy" id="330535"/>
    <lineage>
        <taxon>Eukaryota</taxon>
        <taxon>Fungi</taxon>
        <taxon>Dikarya</taxon>
        <taxon>Ascomycota</taxon>
        <taxon>Pezizomycotina</taxon>
        <taxon>Sordariomycetes</taxon>
        <taxon>Sordariomycetidae</taxon>
        <taxon>Sordariales</taxon>
        <taxon>Lasiosphaeriaceae</taxon>
        <taxon>Cercophora</taxon>
    </lineage>
</organism>
<dbReference type="PANTHER" id="PTHR37285:SF5">
    <property type="entry name" value="SPORE WALL MATURATION PROTEIN DIT1"/>
    <property type="match status" value="1"/>
</dbReference>
<dbReference type="InterPro" id="IPR007817">
    <property type="entry name" value="Isocyanide_synthase_DIT1"/>
</dbReference>
<dbReference type="InterPro" id="IPR042098">
    <property type="entry name" value="TauD-like_sf"/>
</dbReference>
<keyword evidence="4" id="KW-1185">Reference proteome</keyword>
<keyword evidence="1" id="KW-0560">Oxidoreductase</keyword>
<sequence>MANTYVFDNMAGFDEVLATKASAILKVIYKYRLNKAGSETSDGHDMLRFFVLIYDQVRANQTIKMCLPAFPFKSPNDKCKVLGRLPDMAEQFALAHLNGLCAAVGDIYPPGAELTIISDGLVYNDLLGVPDRHVWAYGQALRDLAVEKGFSSNIKFSRLQDLLHVFPGNNDLDEIAYVSNATEFRRALLNTFGRPDFDASAEVCCNEDTCMTYRGYIKFLETDLKHVYPLGSDRSRSKFKKGTEYIAKNMLLRGDAFARAVRERFPNHLRLSIHPKGAGAAASGNAKGKGKSQTNVKLPISLLPNTNPGTTPWHCCLGLQADGTILSLPRHEFESDARFELVLSPESGEGSYFREKSPLFSWGGGDDEKPQQVYIEPLYPCGLLIRPLVPNSLPITSIPILSIRSLAEKNSPVCLRGFRQTTHREKFIAKAKEMGTTLGWPGRYEVIMSVKDAGTEFDEKGNPIVSSLSAEKMAFHYDGVFKTTQDPTTKKISSLPPRFQMFVAVTPSPADTGLTLFAASRLLFRYLEQNYKSVLSLEVLKGCTMSLSTTAFGGVALEGLPVVVEHPSTGLPCLRYHEHWPEEKTKFGEMNCLLEMSEEAEGRGLTDEVVRGVLDELLYDRRVCYRHAWCKGDVVVSDDFAMMHTRTEFVSGSGRELWRIHID</sequence>
<dbReference type="Pfam" id="PF05141">
    <property type="entry name" value="DIT1_PvcA"/>
    <property type="match status" value="1"/>
</dbReference>
<evidence type="ECO:0000259" key="2">
    <source>
        <dbReference type="Pfam" id="PF02668"/>
    </source>
</evidence>
<feature type="domain" description="TauD/TfdA-like" evidence="2">
    <location>
        <begin position="403"/>
        <end position="660"/>
    </location>
</feature>
<accession>A0AA40DHD2</accession>
<name>A0AA40DHD2_9PEZI</name>
<gene>
    <name evidence="3" type="ORF">QBC41DRAFT_378282</name>
</gene>
<dbReference type="Gene3D" id="3.60.130.10">
    <property type="entry name" value="Clavaminate synthase-like"/>
    <property type="match status" value="1"/>
</dbReference>
<dbReference type="EMBL" id="JAULSY010000001">
    <property type="protein sequence ID" value="KAK0674590.1"/>
    <property type="molecule type" value="Genomic_DNA"/>
</dbReference>
<evidence type="ECO:0000256" key="1">
    <source>
        <dbReference type="ARBA" id="ARBA00023002"/>
    </source>
</evidence>
<proteinExistence type="predicted"/>
<dbReference type="AlphaFoldDB" id="A0AA40DHD2"/>
<comment type="caution">
    <text evidence="3">The sequence shown here is derived from an EMBL/GenBank/DDBJ whole genome shotgun (WGS) entry which is preliminary data.</text>
</comment>
<dbReference type="Pfam" id="PF02668">
    <property type="entry name" value="TauD"/>
    <property type="match status" value="1"/>
</dbReference>
<reference evidence="3" key="1">
    <citation type="submission" date="2023-06" db="EMBL/GenBank/DDBJ databases">
        <title>Genome-scale phylogeny and comparative genomics of the fungal order Sordariales.</title>
        <authorList>
            <consortium name="Lawrence Berkeley National Laboratory"/>
            <person name="Hensen N."/>
            <person name="Bonometti L."/>
            <person name="Westerberg I."/>
            <person name="Brannstrom I.O."/>
            <person name="Guillou S."/>
            <person name="Cros-Aarteil S."/>
            <person name="Calhoun S."/>
            <person name="Haridas S."/>
            <person name="Kuo A."/>
            <person name="Mondo S."/>
            <person name="Pangilinan J."/>
            <person name="Riley R."/>
            <person name="Labutti K."/>
            <person name="Andreopoulos B."/>
            <person name="Lipzen A."/>
            <person name="Chen C."/>
            <person name="Yanf M."/>
            <person name="Daum C."/>
            <person name="Ng V."/>
            <person name="Clum A."/>
            <person name="Steindorff A."/>
            <person name="Ohm R."/>
            <person name="Martin F."/>
            <person name="Silar P."/>
            <person name="Natvig D."/>
            <person name="Lalanne C."/>
            <person name="Gautier V."/>
            <person name="Ament-Velasquez S.L."/>
            <person name="Kruys A."/>
            <person name="Hutchinson M.I."/>
            <person name="Powell A.J."/>
            <person name="Barry K."/>
            <person name="Miller A.N."/>
            <person name="Grigoriev I.V."/>
            <person name="Debuchy R."/>
            <person name="Gladieux P."/>
            <person name="Thoren M.H."/>
            <person name="Johannesson H."/>
        </authorList>
    </citation>
    <scope>NUCLEOTIDE SEQUENCE</scope>
    <source>
        <strain evidence="3">CBS 307.81</strain>
    </source>
</reference>
<dbReference type="PANTHER" id="PTHR37285">
    <property type="entry name" value="SPORE WALL MATURATION PROTEIN DIT1"/>
    <property type="match status" value="1"/>
</dbReference>
<dbReference type="SUPFAM" id="SSF51197">
    <property type="entry name" value="Clavaminate synthase-like"/>
    <property type="match status" value="1"/>
</dbReference>
<dbReference type="GO" id="GO:0016491">
    <property type="term" value="F:oxidoreductase activity"/>
    <property type="evidence" value="ECO:0007669"/>
    <property type="project" value="UniProtKB-KW"/>
</dbReference>
<dbReference type="Proteomes" id="UP001174997">
    <property type="component" value="Unassembled WGS sequence"/>
</dbReference>
<dbReference type="InterPro" id="IPR003819">
    <property type="entry name" value="TauD/TfdA-like"/>
</dbReference>
<protein>
    <submittedName>
        <fullName evidence="3">Pyoverdine/dityrosine biosynthesis protein-domain-containing protein</fullName>
    </submittedName>
</protein>